<dbReference type="EC" id="2.5.1.19" evidence="7"/>
<keyword evidence="7" id="KW-0963">Cytoplasm</keyword>
<evidence type="ECO:0000256" key="5">
    <source>
        <dbReference type="ARBA" id="ARBA00023141"/>
    </source>
</evidence>
<name>A0ABW5VYN2_9MICO</name>
<dbReference type="PROSITE" id="PS00885">
    <property type="entry name" value="EPSP_SYNTHASE_2"/>
    <property type="match status" value="1"/>
</dbReference>
<reference evidence="10" key="1">
    <citation type="journal article" date="2019" name="Int. J. Syst. Evol. Microbiol.">
        <title>The Global Catalogue of Microorganisms (GCM) 10K type strain sequencing project: providing services to taxonomists for standard genome sequencing and annotation.</title>
        <authorList>
            <consortium name="The Broad Institute Genomics Platform"/>
            <consortium name="The Broad Institute Genome Sequencing Center for Infectious Disease"/>
            <person name="Wu L."/>
            <person name="Ma J."/>
        </authorList>
    </citation>
    <scope>NUCLEOTIDE SEQUENCE [LARGE SCALE GENOMIC DNA]</scope>
    <source>
        <strain evidence="10">CCM 7044</strain>
    </source>
</reference>
<keyword evidence="4 7" id="KW-0808">Transferase</keyword>
<evidence type="ECO:0000256" key="6">
    <source>
        <dbReference type="ARBA" id="ARBA00044633"/>
    </source>
</evidence>
<evidence type="ECO:0000256" key="1">
    <source>
        <dbReference type="ARBA" id="ARBA00004811"/>
    </source>
</evidence>
<feature type="binding site" evidence="7">
    <location>
        <position position="156"/>
    </location>
    <ligand>
        <name>3-phosphoshikimate</name>
        <dbReference type="ChEBI" id="CHEBI:145989"/>
    </ligand>
</feature>
<organism evidence="9 10">
    <name type="scientific">Promicromonospora vindobonensis</name>
    <dbReference type="NCBI Taxonomy" id="195748"/>
    <lineage>
        <taxon>Bacteria</taxon>
        <taxon>Bacillati</taxon>
        <taxon>Actinomycetota</taxon>
        <taxon>Actinomycetes</taxon>
        <taxon>Micrococcales</taxon>
        <taxon>Promicromonosporaceae</taxon>
        <taxon>Promicromonospora</taxon>
    </lineage>
</organism>
<feature type="binding site" evidence="7">
    <location>
        <position position="319"/>
    </location>
    <ligand>
        <name>3-phosphoshikimate</name>
        <dbReference type="ChEBI" id="CHEBI:145989"/>
    </ligand>
</feature>
<dbReference type="Pfam" id="PF00275">
    <property type="entry name" value="EPSP_synthase"/>
    <property type="match status" value="1"/>
</dbReference>
<feature type="binding site" evidence="7">
    <location>
        <position position="368"/>
    </location>
    <ligand>
        <name>phosphoenolpyruvate</name>
        <dbReference type="ChEBI" id="CHEBI:58702"/>
    </ligand>
</feature>
<feature type="binding site" evidence="7">
    <location>
        <position position="157"/>
    </location>
    <ligand>
        <name>3-phosphoshikimate</name>
        <dbReference type="ChEBI" id="CHEBI:145989"/>
    </ligand>
</feature>
<dbReference type="PANTHER" id="PTHR21090">
    <property type="entry name" value="AROM/DEHYDROQUINATE SYNTHASE"/>
    <property type="match status" value="1"/>
</dbReference>
<feature type="domain" description="Enolpyruvate transferase" evidence="8">
    <location>
        <begin position="3"/>
        <end position="402"/>
    </location>
</feature>
<comment type="similarity">
    <text evidence="2 7">Belongs to the EPSP synthase family.</text>
</comment>
<feature type="binding site" evidence="7">
    <location>
        <position position="11"/>
    </location>
    <ligand>
        <name>3-phosphoshikimate</name>
        <dbReference type="ChEBI" id="CHEBI:145989"/>
    </ligand>
</feature>
<dbReference type="Gene3D" id="3.65.10.10">
    <property type="entry name" value="Enolpyruvate transferase domain"/>
    <property type="match status" value="2"/>
</dbReference>
<feature type="binding site" evidence="7">
    <location>
        <position position="15"/>
    </location>
    <ligand>
        <name>3-phosphoshikimate</name>
        <dbReference type="ChEBI" id="CHEBI:145989"/>
    </ligand>
</feature>
<comment type="function">
    <text evidence="7">Catalyzes the transfer of the enolpyruvyl moiety of phosphoenolpyruvate (PEP) to the 5-hydroxyl of shikimate-3-phosphate (S3P) to produce enolpyruvyl shikimate-3-phosphate and inorganic phosphate.</text>
</comment>
<keyword evidence="5 7" id="KW-0057">Aromatic amino acid biosynthesis</keyword>
<dbReference type="InterPro" id="IPR013792">
    <property type="entry name" value="RNA3'P_cycl/enolpyr_Trfase_a/b"/>
</dbReference>
<comment type="subunit">
    <text evidence="7">Monomer.</text>
</comment>
<comment type="caution">
    <text evidence="9">The sequence shown here is derived from an EMBL/GenBank/DDBJ whole genome shotgun (WGS) entry which is preliminary data.</text>
</comment>
<evidence type="ECO:0000256" key="2">
    <source>
        <dbReference type="ARBA" id="ARBA00009948"/>
    </source>
</evidence>
<feature type="active site" description="Proton acceptor" evidence="7">
    <location>
        <position position="296"/>
    </location>
</feature>
<feature type="binding site" evidence="7">
    <location>
        <position position="10"/>
    </location>
    <ligand>
        <name>phosphoenolpyruvate</name>
        <dbReference type="ChEBI" id="CHEBI:58702"/>
    </ligand>
</feature>
<keyword evidence="3 7" id="KW-0028">Amino-acid biosynthesis</keyword>
<dbReference type="InterPro" id="IPR036968">
    <property type="entry name" value="Enolpyruvate_Tfrase_sf"/>
</dbReference>
<dbReference type="GO" id="GO:0003866">
    <property type="term" value="F:3-phosphoshikimate 1-carboxyvinyltransferase activity"/>
    <property type="evidence" value="ECO:0007669"/>
    <property type="project" value="UniProtKB-EC"/>
</dbReference>
<evidence type="ECO:0000256" key="3">
    <source>
        <dbReference type="ARBA" id="ARBA00022605"/>
    </source>
</evidence>
<dbReference type="InterPro" id="IPR001986">
    <property type="entry name" value="Enolpyruvate_Tfrase_dom"/>
</dbReference>
<comment type="subcellular location">
    <subcellularLocation>
        <location evidence="7">Cytoplasm</location>
    </subcellularLocation>
</comment>
<feature type="binding site" evidence="7">
    <location>
        <position position="155"/>
    </location>
    <ligand>
        <name>3-phosphoshikimate</name>
        <dbReference type="ChEBI" id="CHEBI:145989"/>
    </ligand>
</feature>
<sequence length="423" mass="44619">MTVVEIPGSKSITARALFLAAAAHGRSTLVRPLASDDTEAFVEGLGALGYRVEQGTSEWSIDGAPAGPPFELADVFTRDGATTSRFLPVLAATGSGRYGFDSSAQMRRRPMAPLTRALRELGSVLEFGGEGDHHPMTVHATGLAGGRVRLDAGTSSQFLTALLLAGPLMRDGLTVEVTDLVSEPYVAITTAMMHAFGIDVVQEGRTYRVEPGTYRAGRYEIEPDASSASYFFAAAALLGESITVPGLGPGVLQGDFAFVDVLARMGAHVEKRAGSTTVTGTGKLSGITVNMRDVSDTMPTLAAIAPFADGPTRIVDVANTRVKECDRLDACATNLRAMGVQVDTGPDWIEIQPGTPRPAEVRCFGDHRIAMAFAVAGLRTPGTTLDDPQCVKKTFPTFHTVLADVQRSFGGAGGQRYVAAARR</sequence>
<feature type="binding site" evidence="7">
    <location>
        <position position="10"/>
    </location>
    <ligand>
        <name>3-phosphoshikimate</name>
        <dbReference type="ChEBI" id="CHEBI:145989"/>
    </ligand>
</feature>
<dbReference type="InterPro" id="IPR023193">
    <property type="entry name" value="EPSP_synthase_CS"/>
</dbReference>
<feature type="binding site" evidence="7">
    <location>
        <position position="157"/>
    </location>
    <ligand>
        <name>phosphoenolpyruvate</name>
        <dbReference type="ChEBI" id="CHEBI:58702"/>
    </ligand>
</feature>
<dbReference type="SUPFAM" id="SSF55205">
    <property type="entry name" value="EPT/RTPC-like"/>
    <property type="match status" value="1"/>
</dbReference>
<feature type="binding site" evidence="7">
    <location>
        <position position="393"/>
    </location>
    <ligand>
        <name>phosphoenolpyruvate</name>
        <dbReference type="ChEBI" id="CHEBI:58702"/>
    </ligand>
</feature>
<dbReference type="CDD" id="cd01556">
    <property type="entry name" value="EPSP_synthase"/>
    <property type="match status" value="1"/>
</dbReference>
<comment type="catalytic activity">
    <reaction evidence="6">
        <text>3-phosphoshikimate + phosphoenolpyruvate = 5-O-(1-carboxyvinyl)-3-phosphoshikimate + phosphate</text>
        <dbReference type="Rhea" id="RHEA:21256"/>
        <dbReference type="ChEBI" id="CHEBI:43474"/>
        <dbReference type="ChEBI" id="CHEBI:57701"/>
        <dbReference type="ChEBI" id="CHEBI:58702"/>
        <dbReference type="ChEBI" id="CHEBI:145989"/>
        <dbReference type="EC" id="2.5.1.19"/>
    </reaction>
    <physiologicalReaction direction="left-to-right" evidence="6">
        <dbReference type="Rhea" id="RHEA:21257"/>
    </physiologicalReaction>
</comment>
<dbReference type="HAMAP" id="MF_00210">
    <property type="entry name" value="EPSP_synth"/>
    <property type="match status" value="1"/>
</dbReference>
<evidence type="ECO:0000313" key="9">
    <source>
        <dbReference type="EMBL" id="MFD2796782.1"/>
    </source>
</evidence>
<proteinExistence type="inferred from homology"/>
<evidence type="ECO:0000313" key="10">
    <source>
        <dbReference type="Proteomes" id="UP001597479"/>
    </source>
</evidence>
<feature type="binding site" evidence="7">
    <location>
        <position position="296"/>
    </location>
    <ligand>
        <name>3-phosphoshikimate</name>
        <dbReference type="ChEBI" id="CHEBI:145989"/>
    </ligand>
</feature>
<dbReference type="RefSeq" id="WP_377188956.1">
    <property type="nucleotide sequence ID" value="NZ_JBHUOG010000002.1"/>
</dbReference>
<gene>
    <name evidence="7 9" type="primary">aroA</name>
    <name evidence="9" type="ORF">ACFS27_24710</name>
</gene>
<feature type="binding site" evidence="7">
    <location>
        <position position="327"/>
    </location>
    <ligand>
        <name>phosphoenolpyruvate</name>
        <dbReference type="ChEBI" id="CHEBI:58702"/>
    </ligand>
</feature>
<feature type="binding site" evidence="7">
    <location>
        <position position="109"/>
    </location>
    <ligand>
        <name>phosphoenolpyruvate</name>
        <dbReference type="ChEBI" id="CHEBI:58702"/>
    </ligand>
</feature>
<dbReference type="PANTHER" id="PTHR21090:SF5">
    <property type="entry name" value="PENTAFUNCTIONAL AROM POLYPEPTIDE"/>
    <property type="match status" value="1"/>
</dbReference>
<dbReference type="InterPro" id="IPR006264">
    <property type="entry name" value="EPSP_synthase"/>
</dbReference>
<feature type="binding site" evidence="7">
    <location>
        <position position="323"/>
    </location>
    <ligand>
        <name>3-phosphoshikimate</name>
        <dbReference type="ChEBI" id="CHEBI:145989"/>
    </ligand>
</feature>
<dbReference type="NCBIfam" id="TIGR01356">
    <property type="entry name" value="aroA"/>
    <property type="match status" value="1"/>
</dbReference>
<accession>A0ABW5VYN2</accession>
<feature type="binding site" evidence="7">
    <location>
        <position position="182"/>
    </location>
    <ligand>
        <name>3-phosphoshikimate</name>
        <dbReference type="ChEBI" id="CHEBI:145989"/>
    </ligand>
</feature>
<dbReference type="Proteomes" id="UP001597479">
    <property type="component" value="Unassembled WGS sequence"/>
</dbReference>
<dbReference type="PIRSF" id="PIRSF000505">
    <property type="entry name" value="EPSPS"/>
    <property type="match status" value="1"/>
</dbReference>
<evidence type="ECO:0000256" key="7">
    <source>
        <dbReference type="HAMAP-Rule" id="MF_00210"/>
    </source>
</evidence>
<evidence type="ECO:0000259" key="8">
    <source>
        <dbReference type="Pfam" id="PF00275"/>
    </source>
</evidence>
<protein>
    <recommendedName>
        <fullName evidence="7">3-phosphoshikimate 1-carboxyvinyltransferase</fullName>
        <ecNumber evidence="7">2.5.1.19</ecNumber>
    </recommendedName>
    <alternativeName>
        <fullName evidence="7">5-enolpyruvylshikimate-3-phosphate synthase</fullName>
        <shortName evidence="7">EPSP synthase</shortName>
        <shortName evidence="7">EPSPS</shortName>
    </alternativeName>
</protein>
<comment type="caution">
    <text evidence="7">Lacks conserved residue(s) required for the propagation of feature annotation.</text>
</comment>
<keyword evidence="10" id="KW-1185">Reference proteome</keyword>
<evidence type="ECO:0000256" key="4">
    <source>
        <dbReference type="ARBA" id="ARBA00022679"/>
    </source>
</evidence>
<comment type="pathway">
    <text evidence="1 7">Metabolic intermediate biosynthesis; chorismate biosynthesis; chorismate from D-erythrose 4-phosphate and phosphoenolpyruvate: step 6/7.</text>
</comment>
<dbReference type="EMBL" id="JBHUOG010000002">
    <property type="protein sequence ID" value="MFD2796782.1"/>
    <property type="molecule type" value="Genomic_DNA"/>
</dbReference>